<evidence type="ECO:0000256" key="5">
    <source>
        <dbReference type="RuleBase" id="RU367026"/>
    </source>
</evidence>
<keyword evidence="5" id="KW-0653">Protein transport</keyword>
<keyword evidence="5" id="KW-0931">ER-Golgi transport</keyword>
<dbReference type="InterPro" id="IPR008417">
    <property type="entry name" value="BAP29/BAP31"/>
</dbReference>
<evidence type="ECO:0000313" key="7">
    <source>
        <dbReference type="Proteomes" id="UP000887566"/>
    </source>
</evidence>
<protein>
    <recommendedName>
        <fullName evidence="5">Endoplasmic reticulum transmembrane protein</fullName>
    </recommendedName>
</protein>
<proteinExistence type="inferred from homology"/>
<comment type="similarity">
    <text evidence="5">Belongs to the BCAP29/BCAP31 family.</text>
</comment>
<name>A0A914X9V3_9BILA</name>
<evidence type="ECO:0000313" key="8">
    <source>
        <dbReference type="WBParaSite" id="PSAMB.scaffold6652size9052.g28873.t1"/>
    </source>
</evidence>
<keyword evidence="7" id="KW-1185">Reference proteome</keyword>
<dbReference type="GO" id="GO:0006888">
    <property type="term" value="P:endoplasmic reticulum to Golgi vesicle-mediated transport"/>
    <property type="evidence" value="ECO:0007669"/>
    <property type="project" value="UniProtKB-UniRule"/>
</dbReference>
<keyword evidence="5" id="KW-0813">Transport</keyword>
<feature type="transmembrane region" description="Helical" evidence="5">
    <location>
        <begin position="12"/>
        <end position="38"/>
    </location>
</feature>
<dbReference type="AlphaFoldDB" id="A0A914X9V3"/>
<organism evidence="7 8">
    <name type="scientific">Plectus sambesii</name>
    <dbReference type="NCBI Taxonomy" id="2011161"/>
    <lineage>
        <taxon>Eukaryota</taxon>
        <taxon>Metazoa</taxon>
        <taxon>Ecdysozoa</taxon>
        <taxon>Nematoda</taxon>
        <taxon>Chromadorea</taxon>
        <taxon>Plectida</taxon>
        <taxon>Plectina</taxon>
        <taxon>Plectoidea</taxon>
        <taxon>Plectidae</taxon>
        <taxon>Plectus</taxon>
    </lineage>
</organism>
<comment type="function">
    <text evidence="5">May play a role in anterograde transport of membrane proteins from the endoplasmic reticulum to the Golgi.</text>
</comment>
<dbReference type="Pfam" id="PF05529">
    <property type="entry name" value="Bap31"/>
    <property type="match status" value="1"/>
</dbReference>
<dbReference type="WBParaSite" id="PSAMB.scaffold6652size9052.g28873.t1">
    <property type="protein sequence ID" value="PSAMB.scaffold6652size9052.g28873.t1"/>
    <property type="gene ID" value="PSAMB.scaffold6652size9052.g28873"/>
</dbReference>
<dbReference type="InterPro" id="IPR040463">
    <property type="entry name" value="BAP29/BAP31_N"/>
</dbReference>
<feature type="transmembrane region" description="Helical" evidence="5">
    <location>
        <begin position="58"/>
        <end position="79"/>
    </location>
</feature>
<sequence>MVQWSMVNLQWSALSAILLMEIAFVVVLLFPWISPKFWHAFFHSKMVQKLLHWKYTQAGLRIGAGGLVLFLCDAIRSIYVYGQTMEEKATSPIMSTADKDALINMRMYQAERNFLIVGFALFFGFLLRRLIGLICLEAELMAEADGTTLVVEKPKREQPPFAKKALEKLTKDE</sequence>
<dbReference type="PANTHER" id="PTHR12701">
    <property type="entry name" value="BCR-ASSOCIATED PROTEIN, BAP"/>
    <property type="match status" value="1"/>
</dbReference>
<comment type="subcellular location">
    <subcellularLocation>
        <location evidence="5">Endoplasmic reticulum membrane</location>
        <topology evidence="5">Multi-pass membrane protein</topology>
    </subcellularLocation>
    <subcellularLocation>
        <location evidence="1">Membrane</location>
        <topology evidence="1">Multi-pass membrane protein</topology>
    </subcellularLocation>
</comment>
<feature type="domain" description="BAP29/BAP31 transmembrane" evidence="6">
    <location>
        <begin position="9"/>
        <end position="143"/>
    </location>
</feature>
<evidence type="ECO:0000256" key="4">
    <source>
        <dbReference type="ARBA" id="ARBA00023136"/>
    </source>
</evidence>
<dbReference type="Proteomes" id="UP000887566">
    <property type="component" value="Unplaced"/>
</dbReference>
<evidence type="ECO:0000256" key="3">
    <source>
        <dbReference type="ARBA" id="ARBA00022989"/>
    </source>
</evidence>
<keyword evidence="5" id="KW-0256">Endoplasmic reticulum</keyword>
<accession>A0A914X9V3</accession>
<feature type="transmembrane region" description="Helical" evidence="5">
    <location>
        <begin position="114"/>
        <end position="131"/>
    </location>
</feature>
<evidence type="ECO:0000259" key="6">
    <source>
        <dbReference type="Pfam" id="PF05529"/>
    </source>
</evidence>
<reference evidence="8" key="1">
    <citation type="submission" date="2022-11" db="UniProtKB">
        <authorList>
            <consortium name="WormBaseParasite"/>
        </authorList>
    </citation>
    <scope>IDENTIFICATION</scope>
</reference>
<keyword evidence="4 5" id="KW-0472">Membrane</keyword>
<keyword evidence="3 5" id="KW-1133">Transmembrane helix</keyword>
<dbReference type="GO" id="GO:0006886">
    <property type="term" value="P:intracellular protein transport"/>
    <property type="evidence" value="ECO:0007669"/>
    <property type="project" value="UniProtKB-UniRule"/>
</dbReference>
<dbReference type="GO" id="GO:0070973">
    <property type="term" value="P:protein localization to endoplasmic reticulum exit site"/>
    <property type="evidence" value="ECO:0007669"/>
    <property type="project" value="UniProtKB-UniRule"/>
</dbReference>
<evidence type="ECO:0000256" key="1">
    <source>
        <dbReference type="ARBA" id="ARBA00004141"/>
    </source>
</evidence>
<keyword evidence="2 5" id="KW-0812">Transmembrane</keyword>
<evidence type="ECO:0000256" key="2">
    <source>
        <dbReference type="ARBA" id="ARBA00022692"/>
    </source>
</evidence>
<dbReference type="GO" id="GO:0005789">
    <property type="term" value="C:endoplasmic reticulum membrane"/>
    <property type="evidence" value="ECO:0007669"/>
    <property type="project" value="UniProtKB-SubCell"/>
</dbReference>
<dbReference type="PANTHER" id="PTHR12701:SF20">
    <property type="entry name" value="ENDOPLASMIC RETICULUM TRANSMEMBRANE PROTEIN"/>
    <property type="match status" value="1"/>
</dbReference>